<protein>
    <submittedName>
        <fullName evidence="1">Retrovirus-related Pol polyprotein from transposon opus</fullName>
    </submittedName>
</protein>
<proteinExistence type="predicted"/>
<evidence type="ECO:0000313" key="1">
    <source>
        <dbReference type="EMBL" id="KAA3480412.1"/>
    </source>
</evidence>
<dbReference type="OrthoDB" id="1166370at2759"/>
<name>A0A5B6WHS4_9ROSI</name>
<dbReference type="PANTHER" id="PTHR33067">
    <property type="entry name" value="RNA-DIRECTED DNA POLYMERASE-RELATED"/>
    <property type="match status" value="1"/>
</dbReference>
<gene>
    <name evidence="1" type="ORF">EPI10_020842</name>
</gene>
<dbReference type="EMBL" id="SMMG02000003">
    <property type="protein sequence ID" value="KAA3480412.1"/>
    <property type="molecule type" value="Genomic_DNA"/>
</dbReference>
<sequence length="101" mass="11320">MSIPTINECEANNEVSIFLGRPFLATGRTLIDVQKGELTMRCADIDEDCHTIGIINTVVKEELLELCSNNFDNEADSVELSEEELIEELYELVEAKQLENG</sequence>
<comment type="caution">
    <text evidence="1">The sequence shown here is derived from an EMBL/GenBank/DDBJ whole genome shotgun (WGS) entry which is preliminary data.</text>
</comment>
<organism evidence="1 2">
    <name type="scientific">Gossypium australe</name>
    <dbReference type="NCBI Taxonomy" id="47621"/>
    <lineage>
        <taxon>Eukaryota</taxon>
        <taxon>Viridiplantae</taxon>
        <taxon>Streptophyta</taxon>
        <taxon>Embryophyta</taxon>
        <taxon>Tracheophyta</taxon>
        <taxon>Spermatophyta</taxon>
        <taxon>Magnoliopsida</taxon>
        <taxon>eudicotyledons</taxon>
        <taxon>Gunneridae</taxon>
        <taxon>Pentapetalae</taxon>
        <taxon>rosids</taxon>
        <taxon>malvids</taxon>
        <taxon>Malvales</taxon>
        <taxon>Malvaceae</taxon>
        <taxon>Malvoideae</taxon>
        <taxon>Gossypium</taxon>
    </lineage>
</organism>
<reference evidence="2" key="1">
    <citation type="journal article" date="2019" name="Plant Biotechnol. J.">
        <title>Genome sequencing of the Australian wild diploid species Gossypium australe highlights disease resistance and delayed gland morphogenesis.</title>
        <authorList>
            <person name="Cai Y."/>
            <person name="Cai X."/>
            <person name="Wang Q."/>
            <person name="Wang P."/>
            <person name="Zhang Y."/>
            <person name="Cai C."/>
            <person name="Xu Y."/>
            <person name="Wang K."/>
            <person name="Zhou Z."/>
            <person name="Wang C."/>
            <person name="Geng S."/>
            <person name="Li B."/>
            <person name="Dong Q."/>
            <person name="Hou Y."/>
            <person name="Wang H."/>
            <person name="Ai P."/>
            <person name="Liu Z."/>
            <person name="Yi F."/>
            <person name="Sun M."/>
            <person name="An G."/>
            <person name="Cheng J."/>
            <person name="Zhang Y."/>
            <person name="Shi Q."/>
            <person name="Xie Y."/>
            <person name="Shi X."/>
            <person name="Chang Y."/>
            <person name="Huang F."/>
            <person name="Chen Y."/>
            <person name="Hong S."/>
            <person name="Mi L."/>
            <person name="Sun Q."/>
            <person name="Zhang L."/>
            <person name="Zhou B."/>
            <person name="Peng R."/>
            <person name="Zhang X."/>
            <person name="Liu F."/>
        </authorList>
    </citation>
    <scope>NUCLEOTIDE SEQUENCE [LARGE SCALE GENOMIC DNA]</scope>
    <source>
        <strain evidence="2">cv. PA1801</strain>
    </source>
</reference>
<evidence type="ECO:0000313" key="2">
    <source>
        <dbReference type="Proteomes" id="UP000325315"/>
    </source>
</evidence>
<accession>A0A5B6WHS4</accession>
<keyword evidence="2" id="KW-1185">Reference proteome</keyword>
<dbReference type="AlphaFoldDB" id="A0A5B6WHS4"/>
<dbReference type="Proteomes" id="UP000325315">
    <property type="component" value="Unassembled WGS sequence"/>
</dbReference>